<keyword evidence="2" id="KW-1185">Reference proteome</keyword>
<protein>
    <submittedName>
        <fullName evidence="1">12301_t:CDS:1</fullName>
    </submittedName>
</protein>
<accession>A0A9N9EBP5</accession>
<sequence length="144" mass="14567">MGSQSSKSDDQKAKTATSVGIGVGLVITSVICPPLGAAATFSTLGTGIGMKVVGSLADEEGLEEAGDVFILGAEIGGIGNTTTRAVQGSHAPCGGCKSLPKKTNSLGKNVIRKLKLLGKNLAVLIVICSQKISEERNKTNVAIT</sequence>
<evidence type="ECO:0000313" key="1">
    <source>
        <dbReference type="EMBL" id="CAG8665694.1"/>
    </source>
</evidence>
<feature type="non-terminal residue" evidence="1">
    <location>
        <position position="1"/>
    </location>
</feature>
<name>A0A9N9EBP5_FUNMO</name>
<evidence type="ECO:0000313" key="2">
    <source>
        <dbReference type="Proteomes" id="UP000789375"/>
    </source>
</evidence>
<dbReference type="Proteomes" id="UP000789375">
    <property type="component" value="Unassembled WGS sequence"/>
</dbReference>
<organism evidence="1 2">
    <name type="scientific">Funneliformis mosseae</name>
    <name type="common">Endomycorrhizal fungus</name>
    <name type="synonym">Glomus mosseae</name>
    <dbReference type="NCBI Taxonomy" id="27381"/>
    <lineage>
        <taxon>Eukaryota</taxon>
        <taxon>Fungi</taxon>
        <taxon>Fungi incertae sedis</taxon>
        <taxon>Mucoromycota</taxon>
        <taxon>Glomeromycotina</taxon>
        <taxon>Glomeromycetes</taxon>
        <taxon>Glomerales</taxon>
        <taxon>Glomeraceae</taxon>
        <taxon>Funneliformis</taxon>
    </lineage>
</organism>
<reference evidence="1" key="1">
    <citation type="submission" date="2021-06" db="EMBL/GenBank/DDBJ databases">
        <authorList>
            <person name="Kallberg Y."/>
            <person name="Tangrot J."/>
            <person name="Rosling A."/>
        </authorList>
    </citation>
    <scope>NUCLEOTIDE SEQUENCE</scope>
    <source>
        <strain evidence="1">87-6 pot B 2015</strain>
    </source>
</reference>
<dbReference type="AlphaFoldDB" id="A0A9N9EBP5"/>
<proteinExistence type="predicted"/>
<dbReference type="EMBL" id="CAJVPP010005473">
    <property type="protein sequence ID" value="CAG8665694.1"/>
    <property type="molecule type" value="Genomic_DNA"/>
</dbReference>
<comment type="caution">
    <text evidence="1">The sequence shown here is derived from an EMBL/GenBank/DDBJ whole genome shotgun (WGS) entry which is preliminary data.</text>
</comment>
<gene>
    <name evidence="1" type="ORF">FMOSSE_LOCUS12158</name>
</gene>